<evidence type="ECO:0000259" key="2">
    <source>
        <dbReference type="PROSITE" id="PS51831"/>
    </source>
</evidence>
<feature type="compositionally biased region" description="Low complexity" evidence="1">
    <location>
        <begin position="481"/>
        <end position="493"/>
    </location>
</feature>
<dbReference type="PANTHER" id="PTHR11373:SF4">
    <property type="entry name" value="DEOXYNUCLEOSIDE TRIPHOSPHATE TRIPHOSPHOHYDROLASE SAMHD1"/>
    <property type="match status" value="1"/>
</dbReference>
<dbReference type="EMBL" id="BDRX01000021">
    <property type="protein sequence ID" value="GBF90997.1"/>
    <property type="molecule type" value="Genomic_DNA"/>
</dbReference>
<sequence>MASEWEEHSRQRRENGKIFRDPLYNYVTLSPVAAAALDTPPLQRLRHLKQLGCASAVYPCAEHSRFVHSLGVAHLANEMLMRLREAQPELEVSPGDATVVELAALCHDIGHGPFSHVFEAEFLKKLGIEWSHEEMSGRLIDAVADDAALDLEPSLLRGVKDLVCAGKAEPLCDWEGREFMRQIVANPINGVDVDKFDYLRRDAWACGIGGYDFAGPLTQAARVFDGRIAFKSGMEPKLHGLFMARAEMHQQVYTHRKVKCVEYLVVDAMRAANGPLRITERLNSPADFVGLTDAILLEARNSPDPALAEAAALVRRIERRDVYAFCAEVEVPQDRALEWPPMTEQEVAGHQDHNLGVALTPGDIRVHNLKIDFSMGGAHPARRVPIWHRDGTVEGCSELPFSPTLCLQRKVRVYLAKQTADAAARAAAIKAVQSAFASAVRARLGAAARVALGGERPAGAPARSGLSASAALSWPRPQASGGAPAGQSPVQQPSPGPRRRAGAGDGSSPYSLARGPAGQPDPAEALPPPAVDGAGAARDAAAGGGGCVGRGGAPPPAGARGPPPVASTPEKQPPPKRRLGSPAAGADASSGAGVGAGGGGGAAAAAAAAAEDDGGGSGDEDGVVCTQGSASVGGGALAATKRRKGG</sequence>
<accession>A0A2V0P1C5</accession>
<dbReference type="GO" id="GO:0005634">
    <property type="term" value="C:nucleus"/>
    <property type="evidence" value="ECO:0007669"/>
    <property type="project" value="TreeGrafter"/>
</dbReference>
<feature type="compositionally biased region" description="Gly residues" evidence="1">
    <location>
        <begin position="592"/>
        <end position="602"/>
    </location>
</feature>
<dbReference type="Gene3D" id="1.10.3210.10">
    <property type="entry name" value="Hypothetical protein af1432"/>
    <property type="match status" value="1"/>
</dbReference>
<dbReference type="AlphaFoldDB" id="A0A2V0P1C5"/>
<feature type="compositionally biased region" description="Pro residues" evidence="1">
    <location>
        <begin position="553"/>
        <end position="566"/>
    </location>
</feature>
<keyword evidence="4" id="KW-1185">Reference proteome</keyword>
<feature type="compositionally biased region" description="Acidic residues" evidence="1">
    <location>
        <begin position="610"/>
        <end position="622"/>
    </location>
</feature>
<evidence type="ECO:0000313" key="4">
    <source>
        <dbReference type="Proteomes" id="UP000247498"/>
    </source>
</evidence>
<protein>
    <recommendedName>
        <fullName evidence="2">HD domain-containing protein</fullName>
    </recommendedName>
</protein>
<reference evidence="3 4" key="1">
    <citation type="journal article" date="2018" name="Sci. Rep.">
        <title>Raphidocelis subcapitata (=Pseudokirchneriella subcapitata) provides an insight into genome evolution and environmental adaptations in the Sphaeropleales.</title>
        <authorList>
            <person name="Suzuki S."/>
            <person name="Yamaguchi H."/>
            <person name="Nakajima N."/>
            <person name="Kawachi M."/>
        </authorList>
    </citation>
    <scope>NUCLEOTIDE SEQUENCE [LARGE SCALE GENOMIC DNA]</scope>
    <source>
        <strain evidence="3 4">NIES-35</strain>
    </source>
</reference>
<feature type="compositionally biased region" description="Gly residues" evidence="1">
    <location>
        <begin position="542"/>
        <end position="552"/>
    </location>
</feature>
<dbReference type="OrthoDB" id="9991235at2759"/>
<dbReference type="InterPro" id="IPR050135">
    <property type="entry name" value="dGTPase-like"/>
</dbReference>
<feature type="compositionally biased region" description="Low complexity" evidence="1">
    <location>
        <begin position="531"/>
        <end position="541"/>
    </location>
</feature>
<dbReference type="PROSITE" id="PS51831">
    <property type="entry name" value="HD"/>
    <property type="match status" value="1"/>
</dbReference>
<dbReference type="GO" id="GO:0008832">
    <property type="term" value="F:dGTPase activity"/>
    <property type="evidence" value="ECO:0007669"/>
    <property type="project" value="TreeGrafter"/>
</dbReference>
<organism evidence="3 4">
    <name type="scientific">Raphidocelis subcapitata</name>
    <dbReference type="NCBI Taxonomy" id="307507"/>
    <lineage>
        <taxon>Eukaryota</taxon>
        <taxon>Viridiplantae</taxon>
        <taxon>Chlorophyta</taxon>
        <taxon>core chlorophytes</taxon>
        <taxon>Chlorophyceae</taxon>
        <taxon>CS clade</taxon>
        <taxon>Sphaeropleales</taxon>
        <taxon>Selenastraceae</taxon>
        <taxon>Raphidocelis</taxon>
    </lineage>
</organism>
<dbReference type="Pfam" id="PF01966">
    <property type="entry name" value="HD"/>
    <property type="match status" value="1"/>
</dbReference>
<gene>
    <name evidence="3" type="ORF">Rsub_03852</name>
</gene>
<dbReference type="InterPro" id="IPR006674">
    <property type="entry name" value="HD_domain"/>
</dbReference>
<proteinExistence type="predicted"/>
<evidence type="ECO:0000256" key="1">
    <source>
        <dbReference type="SAM" id="MobiDB-lite"/>
    </source>
</evidence>
<dbReference type="CDD" id="cd00077">
    <property type="entry name" value="HDc"/>
    <property type="match status" value="1"/>
</dbReference>
<evidence type="ECO:0000313" key="3">
    <source>
        <dbReference type="EMBL" id="GBF90997.1"/>
    </source>
</evidence>
<dbReference type="InterPro" id="IPR003607">
    <property type="entry name" value="HD/PDEase_dom"/>
</dbReference>
<feature type="region of interest" description="Disordered" evidence="1">
    <location>
        <begin position="469"/>
        <end position="646"/>
    </location>
</feature>
<dbReference type="SMART" id="SM00471">
    <property type="entry name" value="HDc"/>
    <property type="match status" value="1"/>
</dbReference>
<dbReference type="Proteomes" id="UP000247498">
    <property type="component" value="Unassembled WGS sequence"/>
</dbReference>
<dbReference type="PANTHER" id="PTHR11373">
    <property type="entry name" value="DEOXYNUCLEOSIDE TRIPHOSPHATE TRIPHOSPHOHYDROLASE"/>
    <property type="match status" value="1"/>
</dbReference>
<dbReference type="GO" id="GO:0006203">
    <property type="term" value="P:dGTP catabolic process"/>
    <property type="evidence" value="ECO:0007669"/>
    <property type="project" value="TreeGrafter"/>
</dbReference>
<dbReference type="InParanoid" id="A0A2V0P1C5"/>
<feature type="domain" description="HD" evidence="2">
    <location>
        <begin position="65"/>
        <end position="199"/>
    </location>
</feature>
<name>A0A2V0P1C5_9CHLO</name>
<dbReference type="FunCoup" id="A0A2V0P1C5">
    <property type="interactions" value="1453"/>
</dbReference>
<dbReference type="SUPFAM" id="SSF109604">
    <property type="entry name" value="HD-domain/PDEase-like"/>
    <property type="match status" value="1"/>
</dbReference>
<comment type="caution">
    <text evidence="3">The sequence shown here is derived from an EMBL/GenBank/DDBJ whole genome shotgun (WGS) entry which is preliminary data.</text>
</comment>